<sequence length="214" mass="23283">MHPWSIRATAVVATVVGTAFTGTAHAAAEPLPSGLYPEPAGDVHMVYVDSAGPAFTPPPLPDSRALPRSVDILSVGVQRTEAITYVRVNIADLFGFSKASDRRAYQDMDISAYPHSAFITWDTRTGKPAMGSRCNSWNGNTARSLPITWSTTQEYVLFRFDNSCEGAEPDVLTGIGVEAAWYAQKLVNNRPSLDVRRQWEDTAQITAPERGDAP</sequence>
<evidence type="ECO:0000313" key="3">
    <source>
        <dbReference type="Proteomes" id="UP001239215"/>
    </source>
</evidence>
<dbReference type="AlphaFoldDB" id="A0AAJ1U613"/>
<dbReference type="EMBL" id="JAUTAN010000001">
    <property type="protein sequence ID" value="MDQ1103887.1"/>
    <property type="molecule type" value="Genomic_DNA"/>
</dbReference>
<dbReference type="Proteomes" id="UP001239215">
    <property type="component" value="Unassembled WGS sequence"/>
</dbReference>
<proteinExistence type="predicted"/>
<organism evidence="2 3">
    <name type="scientific">Nocardioides zeae</name>
    <dbReference type="NCBI Taxonomy" id="1457234"/>
    <lineage>
        <taxon>Bacteria</taxon>
        <taxon>Bacillati</taxon>
        <taxon>Actinomycetota</taxon>
        <taxon>Actinomycetes</taxon>
        <taxon>Propionibacteriales</taxon>
        <taxon>Nocardioidaceae</taxon>
        <taxon>Nocardioides</taxon>
    </lineage>
</organism>
<name>A0AAJ1U613_9ACTN</name>
<gene>
    <name evidence="2" type="ORF">QE405_001171</name>
</gene>
<comment type="caution">
    <text evidence="2">The sequence shown here is derived from an EMBL/GenBank/DDBJ whole genome shotgun (WGS) entry which is preliminary data.</text>
</comment>
<protein>
    <submittedName>
        <fullName evidence="2">Uncharacterized protein</fullName>
    </submittedName>
</protein>
<reference evidence="2" key="1">
    <citation type="submission" date="2023-07" db="EMBL/GenBank/DDBJ databases">
        <title>Functional and genomic diversity of the sorghum phyllosphere microbiome.</title>
        <authorList>
            <person name="Shade A."/>
        </authorList>
    </citation>
    <scope>NUCLEOTIDE SEQUENCE</scope>
    <source>
        <strain evidence="2">SORGH_AS_1067</strain>
    </source>
</reference>
<feature type="signal peptide" evidence="1">
    <location>
        <begin position="1"/>
        <end position="26"/>
    </location>
</feature>
<evidence type="ECO:0000256" key="1">
    <source>
        <dbReference type="SAM" id="SignalP"/>
    </source>
</evidence>
<feature type="chain" id="PRO_5042565281" evidence="1">
    <location>
        <begin position="27"/>
        <end position="214"/>
    </location>
</feature>
<keyword evidence="1" id="KW-0732">Signal</keyword>
<accession>A0AAJ1U613</accession>
<evidence type="ECO:0000313" key="2">
    <source>
        <dbReference type="EMBL" id="MDQ1103887.1"/>
    </source>
</evidence>